<evidence type="ECO:0000256" key="3">
    <source>
        <dbReference type="ARBA" id="ARBA00012438"/>
    </source>
</evidence>
<keyword evidence="13 18" id="KW-0472">Membrane</keyword>
<feature type="transmembrane region" description="Helical" evidence="18">
    <location>
        <begin position="15"/>
        <end position="34"/>
    </location>
</feature>
<feature type="domain" description="HPt" evidence="24">
    <location>
        <begin position="1177"/>
        <end position="1267"/>
    </location>
</feature>
<dbReference type="Gene3D" id="3.40.50.2300">
    <property type="match status" value="1"/>
</dbReference>
<dbReference type="Gene3D" id="6.10.340.10">
    <property type="match status" value="1"/>
</dbReference>
<dbReference type="InterPro" id="IPR003660">
    <property type="entry name" value="HAMP_dom"/>
</dbReference>
<dbReference type="InterPro" id="IPR011006">
    <property type="entry name" value="CheY-like_superfamily"/>
</dbReference>
<keyword evidence="10" id="KW-0067">ATP-binding</keyword>
<keyword evidence="9" id="KW-0418">Kinase</keyword>
<dbReference type="Pfam" id="PF08448">
    <property type="entry name" value="PAS_4"/>
    <property type="match status" value="1"/>
</dbReference>
<dbReference type="InterPro" id="IPR003661">
    <property type="entry name" value="HisK_dim/P_dom"/>
</dbReference>
<dbReference type="SMART" id="SM00387">
    <property type="entry name" value="HATPase_c"/>
    <property type="match status" value="1"/>
</dbReference>
<feature type="domain" description="PAS" evidence="21">
    <location>
        <begin position="497"/>
        <end position="560"/>
    </location>
</feature>
<dbReference type="PROSITE" id="PS50112">
    <property type="entry name" value="PAS"/>
    <property type="match status" value="2"/>
</dbReference>
<dbReference type="Gene3D" id="1.10.287.130">
    <property type="match status" value="1"/>
</dbReference>
<comment type="function">
    <text evidence="14">Member of the two-component regulatory system BvgS/BvgA. Phosphorylates BvgA via a four-step phosphorelay in response to environmental signals.</text>
</comment>
<dbReference type="SMART" id="SM00304">
    <property type="entry name" value="HAMP"/>
    <property type="match status" value="1"/>
</dbReference>
<feature type="domain" description="Histidine kinase" evidence="19">
    <location>
        <begin position="782"/>
        <end position="998"/>
    </location>
</feature>
<evidence type="ECO:0000259" key="19">
    <source>
        <dbReference type="PROSITE" id="PS50109"/>
    </source>
</evidence>
<comment type="catalytic activity">
    <reaction evidence="1">
        <text>ATP + protein L-histidine = ADP + protein N-phospho-L-histidine.</text>
        <dbReference type="EC" id="2.7.13.3"/>
    </reaction>
</comment>
<dbReference type="CDD" id="cd17546">
    <property type="entry name" value="REC_hyHK_CKI1_RcsC-like"/>
    <property type="match status" value="1"/>
</dbReference>
<dbReference type="Proteomes" id="UP000515917">
    <property type="component" value="Chromosome"/>
</dbReference>
<evidence type="ECO:0000313" key="26">
    <source>
        <dbReference type="Proteomes" id="UP000515917"/>
    </source>
</evidence>
<keyword evidence="8" id="KW-0547">Nucleotide-binding</keyword>
<dbReference type="SMART" id="SM00086">
    <property type="entry name" value="PAC"/>
    <property type="match status" value="2"/>
</dbReference>
<evidence type="ECO:0000256" key="14">
    <source>
        <dbReference type="ARBA" id="ARBA00058004"/>
    </source>
</evidence>
<feature type="modified residue" description="Phosphohistidine" evidence="16">
    <location>
        <position position="1216"/>
    </location>
</feature>
<feature type="modified residue" description="4-aspartylphosphate" evidence="17">
    <location>
        <position position="1070"/>
    </location>
</feature>
<organism evidence="25 26">
    <name type="scientific">Iodobacter fluviatilis</name>
    <dbReference type="NCBI Taxonomy" id="537"/>
    <lineage>
        <taxon>Bacteria</taxon>
        <taxon>Pseudomonadati</taxon>
        <taxon>Pseudomonadota</taxon>
        <taxon>Betaproteobacteria</taxon>
        <taxon>Neisseriales</taxon>
        <taxon>Chitinibacteraceae</taxon>
        <taxon>Iodobacter</taxon>
    </lineage>
</organism>
<accession>A0A7G3GAM4</accession>
<evidence type="ECO:0000259" key="20">
    <source>
        <dbReference type="PROSITE" id="PS50110"/>
    </source>
</evidence>
<evidence type="ECO:0000256" key="2">
    <source>
        <dbReference type="ARBA" id="ARBA00004651"/>
    </source>
</evidence>
<dbReference type="InterPro" id="IPR000700">
    <property type="entry name" value="PAS-assoc_C"/>
</dbReference>
<dbReference type="InterPro" id="IPR001610">
    <property type="entry name" value="PAC"/>
</dbReference>
<evidence type="ECO:0000256" key="10">
    <source>
        <dbReference type="ARBA" id="ARBA00022840"/>
    </source>
</evidence>
<evidence type="ECO:0000256" key="17">
    <source>
        <dbReference type="PROSITE-ProRule" id="PRU00169"/>
    </source>
</evidence>
<dbReference type="CDD" id="cd18774">
    <property type="entry name" value="PDC2_HK_sensor"/>
    <property type="match status" value="1"/>
</dbReference>
<name>A0A7G3GAM4_9NEIS</name>
<evidence type="ECO:0000259" key="23">
    <source>
        <dbReference type="PROSITE" id="PS50885"/>
    </source>
</evidence>
<dbReference type="SUPFAM" id="SSF52172">
    <property type="entry name" value="CheY-like"/>
    <property type="match status" value="1"/>
</dbReference>
<feature type="transmembrane region" description="Helical" evidence="18">
    <location>
        <begin position="292"/>
        <end position="311"/>
    </location>
</feature>
<keyword evidence="7 18" id="KW-0812">Transmembrane</keyword>
<dbReference type="InterPro" id="IPR000014">
    <property type="entry name" value="PAS"/>
</dbReference>
<dbReference type="InterPro" id="IPR036097">
    <property type="entry name" value="HisK_dim/P_sf"/>
</dbReference>
<dbReference type="PANTHER" id="PTHR45339">
    <property type="entry name" value="HYBRID SIGNAL TRANSDUCTION HISTIDINE KINASE J"/>
    <property type="match status" value="1"/>
</dbReference>
<keyword evidence="6" id="KW-0808">Transferase</keyword>
<dbReference type="InterPro" id="IPR036890">
    <property type="entry name" value="HATPase_C_sf"/>
</dbReference>
<dbReference type="SUPFAM" id="SSF158472">
    <property type="entry name" value="HAMP domain-like"/>
    <property type="match status" value="1"/>
</dbReference>
<dbReference type="InterPro" id="IPR003594">
    <property type="entry name" value="HATPase_dom"/>
</dbReference>
<keyword evidence="12" id="KW-0902">Two-component regulatory system</keyword>
<dbReference type="InterPro" id="IPR036641">
    <property type="entry name" value="HPT_dom_sf"/>
</dbReference>
<dbReference type="KEGG" id="ifl:C1H71_12215"/>
<evidence type="ECO:0000256" key="4">
    <source>
        <dbReference type="ARBA" id="ARBA00022475"/>
    </source>
</evidence>
<dbReference type="CDD" id="cd06225">
    <property type="entry name" value="HAMP"/>
    <property type="match status" value="1"/>
</dbReference>
<keyword evidence="4" id="KW-1003">Cell membrane</keyword>
<evidence type="ECO:0000256" key="13">
    <source>
        <dbReference type="ARBA" id="ARBA00023136"/>
    </source>
</evidence>
<gene>
    <name evidence="25" type="ORF">C1H71_12215</name>
</gene>
<dbReference type="Pfam" id="PF00672">
    <property type="entry name" value="HAMP"/>
    <property type="match status" value="1"/>
</dbReference>
<dbReference type="InterPro" id="IPR001789">
    <property type="entry name" value="Sig_transdc_resp-reg_receiver"/>
</dbReference>
<dbReference type="Pfam" id="PF01627">
    <property type="entry name" value="Hpt"/>
    <property type="match status" value="1"/>
</dbReference>
<dbReference type="FunFam" id="3.30.565.10:FF:000010">
    <property type="entry name" value="Sensor histidine kinase RcsC"/>
    <property type="match status" value="1"/>
</dbReference>
<evidence type="ECO:0000256" key="12">
    <source>
        <dbReference type="ARBA" id="ARBA00023012"/>
    </source>
</evidence>
<dbReference type="CDD" id="cd00130">
    <property type="entry name" value="PAS"/>
    <property type="match status" value="2"/>
</dbReference>
<evidence type="ECO:0000256" key="11">
    <source>
        <dbReference type="ARBA" id="ARBA00022989"/>
    </source>
</evidence>
<sequence length="1274" mass="140574">MTAKHWPLSSLSTRVTLFTLLIFVISLWAQAFYAQRMLQQDMQRLLSDQQFSTASIAAAHINQDLQERLNILSNFTTKIPPIKLNNAAALQSYLEDNRYLLTLFNGGLFIAQAKGAVTASIPSLLGRHAEHELESDFITTTLNNNRNTISAPFMGKQHRPFFVMTAPIRNAQGKVIASLIGVIDLTQTNFLDTFIGHNYGKTGSYLLIAPKDKLIVSATDKRLIMTHTPELGMSPLIDQFTAGEEGTGITVTSLQTKVLISAKRITAADWYVVVTLPTNEAFAPIEAMKQRMFLITLLMTLLASVLSAWLLRHQMGPLRAAVSALNRMASNDQPLQALPIHHNDEIGQLLGSFNLLLKTLAEREDALKQSEYFIRAITENIPCMVSYWTPSLHCAFANKSYATLFNRSPEQMQNIQMQDLLDGALFKTINSYVSAALNGENQCYERNGIDSAGETTHLLVQYIADKTDGVLKGFFVLLTDISTIKRGQEQLKLSDLILKSISQGVIISNAEQKIISVNDALLSITGYQREDFINKNCRFLQGPQTDLQTISQIRSALEQGQPFAGEIINYRQDGSIFWNDLIITPVLNQQGIISYFIGITRDITTRKNADAALLAQQAQLKGMIETAMDAIISTDAAFNIILFNGAAEEMFGYAQQDILGHPIEALIPLALASGLRQQMHHFANIDSNPRQMHGRSVRSVEGRKADGRIFPADVTISYLENNGNPVFTAMIRDTTERKALDDALIQFTATLELRVIERTQALEAAKLQAEQANQAKSTFLTNMSHEIRTPLNSVLGMAQLAQLTALNPKQRGYLEKITHSGTHLLELMNDVLDFSKIEAGKLELNPQDFALAKLIAQIEELLRLKAEEKGLQLNINIEQHIPDYLHGDDLRLKQVLLNLLSNAIKFTAKGHVSLNIKAKGDTLLFCIIDSGIGISAAAQTQLFNSFQQADNSITRKYGGTGLGLVISRELVQLMGGELSLQSQLGIGSEFSFQLQLPAAHAPLALAPPPLSQAAHFLSGKRILLADDHPFNQQIGSELLELMGAEVVIANNGLEVMRLSSESVFDLILLDVQMPEMDGITACQLLRQNPAFDQIPIIAMTANISPEYQQHCSNAGMNHFIAKPVQAEKLYHTVAECLGLGLGLNITQPQPTPQVPLENTPNQVLIDLTELENMLGSNIERQQKYCEKFVSAVHEGLGTLNQAFINKDFLKIQEESHRLKAIALTIGAMPLGAMLAELENNTSATELPEQIATLNSLFQQSCNALSQLGLYPPQT</sequence>
<comment type="subcellular location">
    <subcellularLocation>
        <location evidence="2">Cell membrane</location>
        <topology evidence="2">Multi-pass membrane protein</topology>
    </subcellularLocation>
</comment>
<keyword evidence="11 18" id="KW-1133">Transmembrane helix</keyword>
<dbReference type="CDD" id="cd16922">
    <property type="entry name" value="HATPase_EvgS-ArcB-TorS-like"/>
    <property type="match status" value="1"/>
</dbReference>
<dbReference type="CDD" id="cd00082">
    <property type="entry name" value="HisKA"/>
    <property type="match status" value="1"/>
</dbReference>
<protein>
    <recommendedName>
        <fullName evidence="15">Virulence sensor protein BvgS</fullName>
        <ecNumber evidence="3">2.7.13.3</ecNumber>
    </recommendedName>
</protein>
<dbReference type="EC" id="2.7.13.3" evidence="3"/>
<dbReference type="RefSeq" id="WP_130106758.1">
    <property type="nucleotide sequence ID" value="NZ_CP025781.1"/>
</dbReference>
<dbReference type="Pfam" id="PF02518">
    <property type="entry name" value="HATPase_c"/>
    <property type="match status" value="1"/>
</dbReference>
<evidence type="ECO:0000256" key="5">
    <source>
        <dbReference type="ARBA" id="ARBA00022553"/>
    </source>
</evidence>
<evidence type="ECO:0000259" key="21">
    <source>
        <dbReference type="PROSITE" id="PS50112"/>
    </source>
</evidence>
<dbReference type="Pfam" id="PF00512">
    <property type="entry name" value="HisKA"/>
    <property type="match status" value="1"/>
</dbReference>
<feature type="domain" description="HAMP" evidence="23">
    <location>
        <begin position="312"/>
        <end position="365"/>
    </location>
</feature>
<dbReference type="GO" id="GO:0000155">
    <property type="term" value="F:phosphorelay sensor kinase activity"/>
    <property type="evidence" value="ECO:0007669"/>
    <property type="project" value="InterPro"/>
</dbReference>
<evidence type="ECO:0000256" key="9">
    <source>
        <dbReference type="ARBA" id="ARBA00022777"/>
    </source>
</evidence>
<evidence type="ECO:0000256" key="16">
    <source>
        <dbReference type="PROSITE-ProRule" id="PRU00110"/>
    </source>
</evidence>
<feature type="domain" description="PAC" evidence="22">
    <location>
        <begin position="561"/>
        <end position="615"/>
    </location>
</feature>
<evidence type="ECO:0000256" key="8">
    <source>
        <dbReference type="ARBA" id="ARBA00022741"/>
    </source>
</evidence>
<keyword evidence="26" id="KW-1185">Reference proteome</keyword>
<dbReference type="SUPFAM" id="SSF55874">
    <property type="entry name" value="ATPase domain of HSP90 chaperone/DNA topoisomerase II/histidine kinase"/>
    <property type="match status" value="1"/>
</dbReference>
<keyword evidence="5 17" id="KW-0597">Phosphoprotein</keyword>
<evidence type="ECO:0000256" key="1">
    <source>
        <dbReference type="ARBA" id="ARBA00000085"/>
    </source>
</evidence>
<dbReference type="InterPro" id="IPR005467">
    <property type="entry name" value="His_kinase_dom"/>
</dbReference>
<evidence type="ECO:0000259" key="24">
    <source>
        <dbReference type="PROSITE" id="PS50894"/>
    </source>
</evidence>
<dbReference type="InterPro" id="IPR035965">
    <property type="entry name" value="PAS-like_dom_sf"/>
</dbReference>
<dbReference type="InterPro" id="IPR004358">
    <property type="entry name" value="Sig_transdc_His_kin-like_C"/>
</dbReference>
<dbReference type="SUPFAM" id="SSF47226">
    <property type="entry name" value="Histidine-containing phosphotransfer domain, HPT domain"/>
    <property type="match status" value="1"/>
</dbReference>
<dbReference type="GO" id="GO:0005524">
    <property type="term" value="F:ATP binding"/>
    <property type="evidence" value="ECO:0007669"/>
    <property type="project" value="UniProtKB-KW"/>
</dbReference>
<dbReference type="SMART" id="SM00388">
    <property type="entry name" value="HisKA"/>
    <property type="match status" value="1"/>
</dbReference>
<feature type="domain" description="PAS" evidence="21">
    <location>
        <begin position="616"/>
        <end position="660"/>
    </location>
</feature>
<evidence type="ECO:0000256" key="18">
    <source>
        <dbReference type="SAM" id="Phobius"/>
    </source>
</evidence>
<dbReference type="Gene3D" id="3.30.450.20">
    <property type="entry name" value="PAS domain"/>
    <property type="match status" value="4"/>
</dbReference>
<dbReference type="Gene3D" id="1.20.120.160">
    <property type="entry name" value="HPT domain"/>
    <property type="match status" value="1"/>
</dbReference>
<dbReference type="PROSITE" id="PS50110">
    <property type="entry name" value="RESPONSE_REGULATORY"/>
    <property type="match status" value="1"/>
</dbReference>
<evidence type="ECO:0000256" key="6">
    <source>
        <dbReference type="ARBA" id="ARBA00022679"/>
    </source>
</evidence>
<evidence type="ECO:0000259" key="22">
    <source>
        <dbReference type="PROSITE" id="PS50113"/>
    </source>
</evidence>
<evidence type="ECO:0000256" key="7">
    <source>
        <dbReference type="ARBA" id="ARBA00022692"/>
    </source>
</evidence>
<dbReference type="CDD" id="cd18773">
    <property type="entry name" value="PDC1_HK_sensor"/>
    <property type="match status" value="1"/>
</dbReference>
<dbReference type="PROSITE" id="PS50113">
    <property type="entry name" value="PAC"/>
    <property type="match status" value="1"/>
</dbReference>
<dbReference type="Gene3D" id="3.30.565.10">
    <property type="entry name" value="Histidine kinase-like ATPase, C-terminal domain"/>
    <property type="match status" value="1"/>
</dbReference>
<dbReference type="PROSITE" id="PS50109">
    <property type="entry name" value="HIS_KIN"/>
    <property type="match status" value="1"/>
</dbReference>
<dbReference type="Pfam" id="PF00072">
    <property type="entry name" value="Response_reg"/>
    <property type="match status" value="1"/>
</dbReference>
<dbReference type="NCBIfam" id="TIGR00229">
    <property type="entry name" value="sensory_box"/>
    <property type="match status" value="2"/>
</dbReference>
<dbReference type="GO" id="GO:0005886">
    <property type="term" value="C:plasma membrane"/>
    <property type="evidence" value="ECO:0007669"/>
    <property type="project" value="UniProtKB-SubCell"/>
</dbReference>
<dbReference type="PROSITE" id="PS50885">
    <property type="entry name" value="HAMP"/>
    <property type="match status" value="1"/>
</dbReference>
<dbReference type="EMBL" id="CP025781">
    <property type="protein sequence ID" value="QBC44218.1"/>
    <property type="molecule type" value="Genomic_DNA"/>
</dbReference>
<dbReference type="FunFam" id="1.10.287.130:FF:000004">
    <property type="entry name" value="Ethylene receptor 1"/>
    <property type="match status" value="1"/>
</dbReference>
<dbReference type="InterPro" id="IPR008207">
    <property type="entry name" value="Sig_transdc_His_kin_Hpt_dom"/>
</dbReference>
<proteinExistence type="predicted"/>
<dbReference type="SUPFAM" id="SSF47384">
    <property type="entry name" value="Homodimeric domain of signal transducing histidine kinase"/>
    <property type="match status" value="1"/>
</dbReference>
<dbReference type="AlphaFoldDB" id="A0A7G3GAM4"/>
<dbReference type="PRINTS" id="PR00344">
    <property type="entry name" value="BCTRLSENSOR"/>
</dbReference>
<feature type="domain" description="Response regulatory" evidence="20">
    <location>
        <begin position="1021"/>
        <end position="1137"/>
    </location>
</feature>
<dbReference type="PROSITE" id="PS50894">
    <property type="entry name" value="HPT"/>
    <property type="match status" value="1"/>
</dbReference>
<dbReference type="SUPFAM" id="SSF55785">
    <property type="entry name" value="PYP-like sensor domain (PAS domain)"/>
    <property type="match status" value="3"/>
</dbReference>
<dbReference type="PANTHER" id="PTHR45339:SF1">
    <property type="entry name" value="HYBRID SIGNAL TRANSDUCTION HISTIDINE KINASE J"/>
    <property type="match status" value="1"/>
</dbReference>
<dbReference type="SMART" id="SM00448">
    <property type="entry name" value="REC"/>
    <property type="match status" value="1"/>
</dbReference>
<dbReference type="Pfam" id="PF13426">
    <property type="entry name" value="PAS_9"/>
    <property type="match status" value="2"/>
</dbReference>
<dbReference type="InterPro" id="IPR013656">
    <property type="entry name" value="PAS_4"/>
</dbReference>
<evidence type="ECO:0000313" key="25">
    <source>
        <dbReference type="EMBL" id="QBC44218.1"/>
    </source>
</evidence>
<dbReference type="SMART" id="SM00091">
    <property type="entry name" value="PAS"/>
    <property type="match status" value="3"/>
</dbReference>
<evidence type="ECO:0000256" key="15">
    <source>
        <dbReference type="ARBA" id="ARBA00070152"/>
    </source>
</evidence>
<reference evidence="25 26" key="1">
    <citation type="submission" date="2018-01" db="EMBL/GenBank/DDBJ databases">
        <title>Genome sequence of Iodobacter sp. strain PCH194 isolated from Indian Trans-Himalaya.</title>
        <authorList>
            <person name="Kumar V."/>
            <person name="Thakur V."/>
            <person name="Kumar S."/>
            <person name="Singh D."/>
        </authorList>
    </citation>
    <scope>NUCLEOTIDE SEQUENCE [LARGE SCALE GENOMIC DNA]</scope>
    <source>
        <strain evidence="25 26">PCH194</strain>
    </source>
</reference>